<accession>W4QYZ8</accession>
<name>W4QYZ8_HALA3</name>
<comment type="caution">
    <text evidence="1">The sequence shown here is derived from an EMBL/GenBank/DDBJ whole genome shotgun (WGS) entry which is preliminary data.</text>
</comment>
<dbReference type="AlphaFoldDB" id="W4QYZ8"/>
<keyword evidence="2" id="KW-1185">Reference proteome</keyword>
<organism evidence="1 2">
    <name type="scientific">Halalkalibacter akibai (strain ATCC 43226 / DSM 21942 / CIP 109018 / JCM 9157 / 1139)</name>
    <name type="common">Bacillus akibai</name>
    <dbReference type="NCBI Taxonomy" id="1236973"/>
    <lineage>
        <taxon>Bacteria</taxon>
        <taxon>Bacillati</taxon>
        <taxon>Bacillota</taxon>
        <taxon>Bacilli</taxon>
        <taxon>Bacillales</taxon>
        <taxon>Bacillaceae</taxon>
        <taxon>Halalkalibacter</taxon>
    </lineage>
</organism>
<gene>
    <name evidence="1" type="ORF">JCM9157_4645</name>
</gene>
<evidence type="ECO:0000313" key="1">
    <source>
        <dbReference type="EMBL" id="GAE37370.1"/>
    </source>
</evidence>
<proteinExistence type="predicted"/>
<dbReference type="RefSeq" id="WP_035668062.1">
    <property type="nucleotide sequence ID" value="NZ_BAUV01000068.1"/>
</dbReference>
<dbReference type="EMBL" id="BAUV01000068">
    <property type="protein sequence ID" value="GAE37370.1"/>
    <property type="molecule type" value="Genomic_DNA"/>
</dbReference>
<protein>
    <submittedName>
        <fullName evidence="1">Uncharacterized protein</fullName>
    </submittedName>
</protein>
<dbReference type="OrthoDB" id="2928548at2"/>
<sequence length="64" mass="7055">MKKDSYVIFESINVNIIDTNSGIFVGENMQINWNSNTKSVSGISLNGESNWAVGNVDLIVKSDF</sequence>
<evidence type="ECO:0000313" key="2">
    <source>
        <dbReference type="Proteomes" id="UP000018896"/>
    </source>
</evidence>
<dbReference type="Proteomes" id="UP000018896">
    <property type="component" value="Unassembled WGS sequence"/>
</dbReference>
<reference evidence="1 2" key="1">
    <citation type="journal article" date="2014" name="Genome Announc.">
        <title>Draft Genome Sequences of Three Alkaliphilic Bacillus Strains, Bacillus wakoensis JCM 9140T, Bacillus akibai JCM 9157T, and Bacillus hemicellulosilyticus JCM 9152T.</title>
        <authorList>
            <person name="Yuki M."/>
            <person name="Oshima K."/>
            <person name="Suda W."/>
            <person name="Oshida Y."/>
            <person name="Kitamura K."/>
            <person name="Iida T."/>
            <person name="Hattori M."/>
            <person name="Ohkuma M."/>
        </authorList>
    </citation>
    <scope>NUCLEOTIDE SEQUENCE [LARGE SCALE GENOMIC DNA]</scope>
    <source>
        <strain evidence="1 2">JCM 9157</strain>
    </source>
</reference>